<dbReference type="GeneID" id="102810317"/>
<organism evidence="2 3">
    <name type="scientific">Saccoglossus kowalevskii</name>
    <name type="common">Acorn worm</name>
    <dbReference type="NCBI Taxonomy" id="10224"/>
    <lineage>
        <taxon>Eukaryota</taxon>
        <taxon>Metazoa</taxon>
        <taxon>Hemichordata</taxon>
        <taxon>Enteropneusta</taxon>
        <taxon>Harrimaniidae</taxon>
        <taxon>Saccoglossus</taxon>
    </lineage>
</organism>
<gene>
    <name evidence="3" type="primary">LOC102810317</name>
</gene>
<dbReference type="InterPro" id="IPR038717">
    <property type="entry name" value="Tc1-like_DDE_dom"/>
</dbReference>
<evidence type="ECO:0000313" key="3">
    <source>
        <dbReference type="RefSeq" id="XP_006819059.1"/>
    </source>
</evidence>
<dbReference type="Gene3D" id="3.30.420.10">
    <property type="entry name" value="Ribonuclease H-like superfamily/Ribonuclease H"/>
    <property type="match status" value="1"/>
</dbReference>
<keyword evidence="2" id="KW-1185">Reference proteome</keyword>
<dbReference type="Pfam" id="PF13358">
    <property type="entry name" value="DDE_3"/>
    <property type="match status" value="1"/>
</dbReference>
<accession>A0ABM0MGB8</accession>
<dbReference type="Proteomes" id="UP000694865">
    <property type="component" value="Unplaced"/>
</dbReference>
<dbReference type="RefSeq" id="XP_006819059.1">
    <property type="nucleotide sequence ID" value="XM_006818996.1"/>
</dbReference>
<evidence type="ECO:0000259" key="1">
    <source>
        <dbReference type="Pfam" id="PF13358"/>
    </source>
</evidence>
<sequence>MREDNEINALELANELYNTFGVAVSSTTINREKVKMGWVRSGVVRFRNVHLVKPVNKPKRFKWSAHMIIAEEEFENVVFTGATKIEMRWASDMSTTKIKRPAEVIHPISVMIWTGISRKGATKICIFNEEMDSERYQAILNDHLLPYLAHQDMITDHRLMQNPDDPNYTSCSTVRWMKDYGVNWWPTPSESPDINPNEDIWHDLKKYLARRKPMTKEELVDSIDYWWTQVMTVKKCNEYIDLLFYITMHIILKNGEATGM</sequence>
<evidence type="ECO:0000313" key="2">
    <source>
        <dbReference type="Proteomes" id="UP000694865"/>
    </source>
</evidence>
<name>A0ABM0MGB8_SACKO</name>
<reference evidence="3" key="1">
    <citation type="submission" date="2025-08" db="UniProtKB">
        <authorList>
            <consortium name="RefSeq"/>
        </authorList>
    </citation>
    <scope>IDENTIFICATION</scope>
    <source>
        <tissue evidence="3">Testes</tissue>
    </source>
</reference>
<dbReference type="PANTHER" id="PTHR23022:SF135">
    <property type="entry name" value="SI:DKEY-77F5.3"/>
    <property type="match status" value="1"/>
</dbReference>
<proteinExistence type="predicted"/>
<dbReference type="InterPro" id="IPR052338">
    <property type="entry name" value="Transposase_5"/>
</dbReference>
<dbReference type="PANTHER" id="PTHR23022">
    <property type="entry name" value="TRANSPOSABLE ELEMENT-RELATED"/>
    <property type="match status" value="1"/>
</dbReference>
<protein>
    <submittedName>
        <fullName evidence="3">Uncharacterized protein LOC102810317</fullName>
    </submittedName>
</protein>
<feature type="domain" description="Tc1-like transposase DDE" evidence="1">
    <location>
        <begin position="109"/>
        <end position="219"/>
    </location>
</feature>
<dbReference type="InterPro" id="IPR036397">
    <property type="entry name" value="RNaseH_sf"/>
</dbReference>